<dbReference type="InterPro" id="IPR003787">
    <property type="entry name" value="Sulphur_relay_DsrE/F-like"/>
</dbReference>
<evidence type="ECO:0000313" key="3">
    <source>
        <dbReference type="Proteomes" id="UP001201549"/>
    </source>
</evidence>
<reference evidence="2 3" key="1">
    <citation type="submission" date="2022-02" db="EMBL/GenBank/DDBJ databases">
        <authorList>
            <person name="Zhuang L."/>
        </authorList>
    </citation>
    <scope>NUCLEOTIDE SEQUENCE [LARGE SCALE GENOMIC DNA]</scope>
    <source>
        <strain evidence="2 3">C32</strain>
    </source>
</reference>
<accession>A0ABT2FRU6</accession>
<organism evidence="2 3">
    <name type="scientific">Shewanella electrica</name>
    <dbReference type="NCBI Taxonomy" id="515560"/>
    <lineage>
        <taxon>Bacteria</taxon>
        <taxon>Pseudomonadati</taxon>
        <taxon>Pseudomonadota</taxon>
        <taxon>Gammaproteobacteria</taxon>
        <taxon>Alteromonadales</taxon>
        <taxon>Shewanellaceae</taxon>
        <taxon>Shewanella</taxon>
    </lineage>
</organism>
<protein>
    <submittedName>
        <fullName evidence="2">Sulfurtransferase complex subunit TusC</fullName>
    </submittedName>
</protein>
<comment type="caution">
    <text evidence="2">The sequence shown here is derived from an EMBL/GenBank/DDBJ whole genome shotgun (WGS) entry which is preliminary data.</text>
</comment>
<dbReference type="RefSeq" id="WP_238897431.1">
    <property type="nucleotide sequence ID" value="NZ_JAKOGG010000014.1"/>
</dbReference>
<sequence>MKQIAVIFRSAPHRNARAREGLEFAMLAASLDQQVSLLFVNEGIFNLLPQQAELIGNKDYLATFKAVDFYDIEPVMILDTSLAQFGIAATQLSYDAEVVDQQTMQQHLQQVDEVLVF</sequence>
<dbReference type="NCBIfam" id="NF001238">
    <property type="entry name" value="PRK00211.1"/>
    <property type="match status" value="1"/>
</dbReference>
<dbReference type="NCBIfam" id="TIGR03010">
    <property type="entry name" value="sulf_tusC_dsrF"/>
    <property type="match status" value="1"/>
</dbReference>
<keyword evidence="3" id="KW-1185">Reference proteome</keyword>
<reference evidence="3" key="2">
    <citation type="submission" date="2023-07" db="EMBL/GenBank/DDBJ databases">
        <title>Shewanella mangrovi sp. nov., an acetaldehyde- degrading bacterium isolated from mangrove sediment.</title>
        <authorList>
            <person name="Liu Y."/>
        </authorList>
    </citation>
    <scope>NUCLEOTIDE SEQUENCE [LARGE SCALE GENOMIC DNA]</scope>
    <source>
        <strain evidence="3">C32</strain>
    </source>
</reference>
<dbReference type="Gene3D" id="3.40.1260.10">
    <property type="entry name" value="DsrEFH-like"/>
    <property type="match status" value="1"/>
</dbReference>
<name>A0ABT2FRU6_9GAMM</name>
<evidence type="ECO:0000256" key="1">
    <source>
        <dbReference type="ARBA" id="ARBA00005996"/>
    </source>
</evidence>
<dbReference type="InterPro" id="IPR027396">
    <property type="entry name" value="DsrEFH-like"/>
</dbReference>
<dbReference type="InterPro" id="IPR017462">
    <property type="entry name" value="Sulphur_relay_TusC/DsrF"/>
</dbReference>
<dbReference type="Pfam" id="PF02635">
    <property type="entry name" value="DsrE"/>
    <property type="match status" value="1"/>
</dbReference>
<proteinExistence type="inferred from homology"/>
<gene>
    <name evidence="2" type="primary">tusC</name>
    <name evidence="2" type="ORF">L9G74_16050</name>
</gene>
<dbReference type="PANTHER" id="PTHR38780:SF1">
    <property type="entry name" value="PROTEIN TUSC"/>
    <property type="match status" value="1"/>
</dbReference>
<dbReference type="SUPFAM" id="SSF75169">
    <property type="entry name" value="DsrEFH-like"/>
    <property type="match status" value="1"/>
</dbReference>
<dbReference type="Proteomes" id="UP001201549">
    <property type="component" value="Unassembled WGS sequence"/>
</dbReference>
<comment type="similarity">
    <text evidence="1">Belongs to the DsrF/TusC family.</text>
</comment>
<dbReference type="PANTHER" id="PTHR38780">
    <property type="entry name" value="PROTEIN TUSC"/>
    <property type="match status" value="1"/>
</dbReference>
<dbReference type="EMBL" id="JAKOGG010000014">
    <property type="protein sequence ID" value="MCS4557959.1"/>
    <property type="molecule type" value="Genomic_DNA"/>
</dbReference>
<evidence type="ECO:0000313" key="2">
    <source>
        <dbReference type="EMBL" id="MCS4557959.1"/>
    </source>
</evidence>